<evidence type="ECO:0000259" key="2">
    <source>
        <dbReference type="Pfam" id="PF05170"/>
    </source>
</evidence>
<dbReference type="EMBL" id="MLJW01000135">
    <property type="protein sequence ID" value="OIQ97287.1"/>
    <property type="molecule type" value="Genomic_DNA"/>
</dbReference>
<feature type="transmembrane region" description="Helical" evidence="1">
    <location>
        <begin position="6"/>
        <end position="26"/>
    </location>
</feature>
<gene>
    <name evidence="3" type="ORF">GALL_206880</name>
</gene>
<organism evidence="3">
    <name type="scientific">mine drainage metagenome</name>
    <dbReference type="NCBI Taxonomy" id="410659"/>
    <lineage>
        <taxon>unclassified sequences</taxon>
        <taxon>metagenomes</taxon>
        <taxon>ecological metagenomes</taxon>
    </lineage>
</organism>
<evidence type="ECO:0000256" key="1">
    <source>
        <dbReference type="SAM" id="Phobius"/>
    </source>
</evidence>
<evidence type="ECO:0000313" key="3">
    <source>
        <dbReference type="EMBL" id="OIQ97287.1"/>
    </source>
</evidence>
<keyword evidence="1" id="KW-1133">Transmembrane helix</keyword>
<dbReference type="PANTHER" id="PTHR30441:SF4">
    <property type="entry name" value="PROTEIN ASMA"/>
    <property type="match status" value="1"/>
</dbReference>
<dbReference type="Pfam" id="PF05170">
    <property type="entry name" value="AsmA"/>
    <property type="match status" value="1"/>
</dbReference>
<dbReference type="InterPro" id="IPR007844">
    <property type="entry name" value="AsmA"/>
</dbReference>
<comment type="caution">
    <text evidence="3">The sequence shown here is derived from an EMBL/GenBank/DDBJ whole genome shotgun (WGS) entry which is preliminary data.</text>
</comment>
<dbReference type="AlphaFoldDB" id="A0A1J5RZE9"/>
<sequence>MRPLKIAGVTLALIVVVAGTGIVIVASRFGAPWLKAELAQVVQKQQQRTLKIDGNLELGFWPDIGVKLGKLSLSERNSAQIFASADSARVSVALLPLLSKRIVVNSVALSGVRTALIRHKDGTLNIDDLRARYQTGSQPLRLDIAAIKIANAQVSWTDEQSGSTATVSGIDIATSAVSIGGGSYSVSGLSLAIGAAHQLDAKLELSGIEGTGRMLKVVKIAFDLDGRSGETAFKTRLDSALTADLEGMSATLDNLSGETTLSNPKLPMKRIALPFSGRMKLDLSARSAEGNLAARLGESKIALKFDHAKLSPPSLGFALDIDRINADQYLPPQRAVEGRIDFSALNKLKLDGTVRIGSLQIAKTQVRKLKLRIRAADGRWTGVPETLRTRISATRG</sequence>
<name>A0A1J5RZE9_9ZZZZ</name>
<keyword evidence="1" id="KW-0472">Membrane</keyword>
<protein>
    <submittedName>
        <fullName evidence="3">Putative assembly protein</fullName>
    </submittedName>
</protein>
<proteinExistence type="predicted"/>
<accession>A0A1J5RZE9</accession>
<dbReference type="PANTHER" id="PTHR30441">
    <property type="entry name" value="DUF748 DOMAIN-CONTAINING PROTEIN"/>
    <property type="match status" value="1"/>
</dbReference>
<feature type="domain" description="AsmA" evidence="2">
    <location>
        <begin position="4"/>
        <end position="207"/>
    </location>
</feature>
<reference evidence="3" key="1">
    <citation type="submission" date="2016-10" db="EMBL/GenBank/DDBJ databases">
        <title>Sequence of Gallionella enrichment culture.</title>
        <authorList>
            <person name="Poehlein A."/>
            <person name="Muehling M."/>
            <person name="Daniel R."/>
        </authorList>
    </citation>
    <scope>NUCLEOTIDE SEQUENCE</scope>
</reference>
<dbReference type="InterPro" id="IPR052894">
    <property type="entry name" value="AsmA-related"/>
</dbReference>
<keyword evidence="1" id="KW-0812">Transmembrane</keyword>
<dbReference type="GO" id="GO:0090313">
    <property type="term" value="P:regulation of protein targeting to membrane"/>
    <property type="evidence" value="ECO:0007669"/>
    <property type="project" value="TreeGrafter"/>
</dbReference>
<dbReference type="GO" id="GO:0005886">
    <property type="term" value="C:plasma membrane"/>
    <property type="evidence" value="ECO:0007669"/>
    <property type="project" value="TreeGrafter"/>
</dbReference>